<keyword evidence="1" id="KW-0175">Coiled coil</keyword>
<dbReference type="EMBL" id="ML977357">
    <property type="protein sequence ID" value="KAF2106997.1"/>
    <property type="molecule type" value="Genomic_DNA"/>
</dbReference>
<accession>A0A6A5YKY3</accession>
<dbReference type="Proteomes" id="UP000799770">
    <property type="component" value="Unassembled WGS sequence"/>
</dbReference>
<sequence length="364" mass="40726">MFLSKWIDDRDRNKPSTMSEAQLTAQQEYDIEVTLNKGLTSGYSHWLQPILRSDTVLEVADAPVGSDASGSEQTVVPAKDTASRSAAPPAENAQPSQPRSSDWRSSGADLRDKRMGHWANTFTNVNDRTAMDVDEEAANSSTDAAPAPQRRGRGRPRVNKLRDESAIEVRNAQRTYQKKKDQVSSTTNQRCDEILEVLSDLSVDIEELLQAAVKSGLMGQKNEMATKVQKLWSSYDAAINKPIVNPELRLLQVKNHRRQAEFERMEPFRIRSAEGEPDSHTIAPQRAPPCPNNPHAVDMELVRHDGTTMIQPFNYGVTHYKSLAGKNIFDLVRERQARYNSDNPDEAIFASPGNEGRTSENVDR</sequence>
<evidence type="ECO:0000313" key="3">
    <source>
        <dbReference type="EMBL" id="KAF2106997.1"/>
    </source>
</evidence>
<reference evidence="3" key="1">
    <citation type="journal article" date="2020" name="Stud. Mycol.">
        <title>101 Dothideomycetes genomes: a test case for predicting lifestyles and emergence of pathogens.</title>
        <authorList>
            <person name="Haridas S."/>
            <person name="Albert R."/>
            <person name="Binder M."/>
            <person name="Bloem J."/>
            <person name="Labutti K."/>
            <person name="Salamov A."/>
            <person name="Andreopoulos B."/>
            <person name="Baker S."/>
            <person name="Barry K."/>
            <person name="Bills G."/>
            <person name="Bluhm B."/>
            <person name="Cannon C."/>
            <person name="Castanera R."/>
            <person name="Culley D."/>
            <person name="Daum C."/>
            <person name="Ezra D."/>
            <person name="Gonzalez J."/>
            <person name="Henrissat B."/>
            <person name="Kuo A."/>
            <person name="Liang C."/>
            <person name="Lipzen A."/>
            <person name="Lutzoni F."/>
            <person name="Magnuson J."/>
            <person name="Mondo S."/>
            <person name="Nolan M."/>
            <person name="Ohm R."/>
            <person name="Pangilinan J."/>
            <person name="Park H.-J."/>
            <person name="Ramirez L."/>
            <person name="Alfaro M."/>
            <person name="Sun H."/>
            <person name="Tritt A."/>
            <person name="Yoshinaga Y."/>
            <person name="Zwiers L.-H."/>
            <person name="Turgeon B."/>
            <person name="Goodwin S."/>
            <person name="Spatafora J."/>
            <person name="Crous P."/>
            <person name="Grigoriev I."/>
        </authorList>
    </citation>
    <scope>NUCLEOTIDE SEQUENCE</scope>
    <source>
        <strain evidence="3">CBS 627.86</strain>
    </source>
</reference>
<feature type="region of interest" description="Disordered" evidence="2">
    <location>
        <begin position="272"/>
        <end position="292"/>
    </location>
</feature>
<feature type="region of interest" description="Disordered" evidence="2">
    <location>
        <begin position="1"/>
        <end position="21"/>
    </location>
</feature>
<feature type="compositionally biased region" description="Polar residues" evidence="2">
    <location>
        <begin position="93"/>
        <end position="104"/>
    </location>
</feature>
<gene>
    <name evidence="3" type="ORF">BDV96DRAFT_606812</name>
</gene>
<feature type="coiled-coil region" evidence="1">
    <location>
        <begin position="162"/>
        <end position="189"/>
    </location>
</feature>
<evidence type="ECO:0000313" key="4">
    <source>
        <dbReference type="Proteomes" id="UP000799770"/>
    </source>
</evidence>
<feature type="region of interest" description="Disordered" evidence="2">
    <location>
        <begin position="63"/>
        <end position="115"/>
    </location>
</feature>
<organism evidence="3 4">
    <name type="scientific">Lophiotrema nucula</name>
    <dbReference type="NCBI Taxonomy" id="690887"/>
    <lineage>
        <taxon>Eukaryota</taxon>
        <taxon>Fungi</taxon>
        <taxon>Dikarya</taxon>
        <taxon>Ascomycota</taxon>
        <taxon>Pezizomycotina</taxon>
        <taxon>Dothideomycetes</taxon>
        <taxon>Pleosporomycetidae</taxon>
        <taxon>Pleosporales</taxon>
        <taxon>Lophiotremataceae</taxon>
        <taxon>Lophiotrema</taxon>
    </lineage>
</organism>
<evidence type="ECO:0000256" key="1">
    <source>
        <dbReference type="SAM" id="Coils"/>
    </source>
</evidence>
<dbReference type="OrthoDB" id="3555317at2759"/>
<name>A0A6A5YKY3_9PLEO</name>
<protein>
    <submittedName>
        <fullName evidence="3">Uncharacterized protein</fullName>
    </submittedName>
</protein>
<evidence type="ECO:0000256" key="2">
    <source>
        <dbReference type="SAM" id="MobiDB-lite"/>
    </source>
</evidence>
<proteinExistence type="predicted"/>
<feature type="region of interest" description="Disordered" evidence="2">
    <location>
        <begin position="134"/>
        <end position="158"/>
    </location>
</feature>
<keyword evidence="4" id="KW-1185">Reference proteome</keyword>
<feature type="region of interest" description="Disordered" evidence="2">
    <location>
        <begin position="340"/>
        <end position="364"/>
    </location>
</feature>
<dbReference type="AlphaFoldDB" id="A0A6A5YKY3"/>
<feature type="compositionally biased region" description="Basic and acidic residues" evidence="2">
    <location>
        <begin position="1"/>
        <end position="14"/>
    </location>
</feature>